<dbReference type="PROSITE" id="PS50240">
    <property type="entry name" value="TRYPSIN_DOM"/>
    <property type="match status" value="1"/>
</dbReference>
<dbReference type="GO" id="GO:0005576">
    <property type="term" value="C:extracellular region"/>
    <property type="evidence" value="ECO:0007669"/>
    <property type="project" value="UniProtKB-SubCell"/>
</dbReference>
<name>A7DYV6_DROME</name>
<dbReference type="AlphaFoldDB" id="A7DYV6"/>
<dbReference type="SUPFAM" id="SSF50494">
    <property type="entry name" value="Trypsin-like serine proteases"/>
    <property type="match status" value="1"/>
</dbReference>
<dbReference type="InterPro" id="IPR043504">
    <property type="entry name" value="Peptidase_S1_PA_chymotrypsin"/>
</dbReference>
<keyword evidence="3" id="KW-0964">Secreted</keyword>
<gene>
    <name evidence="15" type="primary">CG17012</name>
</gene>
<dbReference type="PROSITE" id="PS00135">
    <property type="entry name" value="TRYPSIN_SER"/>
    <property type="match status" value="1"/>
</dbReference>
<evidence type="ECO:0000256" key="10">
    <source>
        <dbReference type="ARBA" id="ARBA00036320"/>
    </source>
</evidence>
<comment type="catalytic activity">
    <reaction evidence="10">
        <text>Preferential cleavage: Arg-|-Xaa, Lys-|-Xaa.</text>
        <dbReference type="EC" id="3.4.21.4"/>
    </reaction>
</comment>
<dbReference type="GO" id="GO:0006508">
    <property type="term" value="P:proteolysis"/>
    <property type="evidence" value="ECO:0007669"/>
    <property type="project" value="UniProtKB-KW"/>
</dbReference>
<evidence type="ECO:0000256" key="3">
    <source>
        <dbReference type="ARBA" id="ARBA00022525"/>
    </source>
</evidence>
<reference evidence="15" key="2">
    <citation type="submission" date="2007-06" db="EMBL/GenBank/DDBJ databases">
        <authorList>
            <person name="Lawniczak M."/>
        </authorList>
    </citation>
    <scope>NUCLEOTIDE SEQUENCE</scope>
    <source>
        <strain evidence="15">Malawi29</strain>
    </source>
</reference>
<dbReference type="InterPro" id="IPR001254">
    <property type="entry name" value="Trypsin_dom"/>
</dbReference>
<evidence type="ECO:0000256" key="13">
    <source>
        <dbReference type="SAM" id="SignalP"/>
    </source>
</evidence>
<dbReference type="OrthoDB" id="7855698at2759"/>
<dbReference type="SMR" id="A7DYV6"/>
<evidence type="ECO:0000256" key="4">
    <source>
        <dbReference type="ARBA" id="ARBA00022670"/>
    </source>
</evidence>
<dbReference type="InterPro" id="IPR001314">
    <property type="entry name" value="Peptidase_S1A"/>
</dbReference>
<comment type="subcellular location">
    <subcellularLocation>
        <location evidence="1">Secreted</location>
        <location evidence="1">Extracellular space</location>
    </subcellularLocation>
</comment>
<dbReference type="InterPro" id="IPR009003">
    <property type="entry name" value="Peptidase_S1_PA"/>
</dbReference>
<dbReference type="Pfam" id="PF00089">
    <property type="entry name" value="Trypsin"/>
    <property type="match status" value="1"/>
</dbReference>
<evidence type="ECO:0000256" key="8">
    <source>
        <dbReference type="ARBA" id="ARBA00023145"/>
    </source>
</evidence>
<evidence type="ECO:0000256" key="6">
    <source>
        <dbReference type="ARBA" id="ARBA00022801"/>
    </source>
</evidence>
<keyword evidence="5 13" id="KW-0732">Signal</keyword>
<comment type="similarity">
    <text evidence="2">Belongs to the peptidase S1 family.</text>
</comment>
<evidence type="ECO:0000256" key="9">
    <source>
        <dbReference type="ARBA" id="ARBA00023157"/>
    </source>
</evidence>
<dbReference type="MEROPS" id="S01.457"/>
<dbReference type="ExpressionAtlas" id="A7DYV6">
    <property type="expression patterns" value="baseline and differential"/>
</dbReference>
<dbReference type="PRINTS" id="PR00722">
    <property type="entry name" value="CHYMOTRYPSIN"/>
</dbReference>
<accession>A7DYV6</accession>
<proteinExistence type="inferred from homology"/>
<dbReference type="InterPro" id="IPR033116">
    <property type="entry name" value="TRYPSIN_SER"/>
</dbReference>
<dbReference type="Gene3D" id="2.40.10.10">
    <property type="entry name" value="Trypsin-like serine proteases"/>
    <property type="match status" value="3"/>
</dbReference>
<keyword evidence="7 12" id="KW-0720">Serine protease</keyword>
<reference evidence="15" key="1">
    <citation type="journal article" date="2007" name="Mol. Biol. Evol.">
        <title>Molecular population genetics of female-expressed mating-induced serine proteases in Drosophila melanogaster.</title>
        <authorList>
            <person name="Lawniczak M.K.N."/>
            <person name="Begun D.J."/>
        </authorList>
    </citation>
    <scope>NUCLEOTIDE SEQUENCE</scope>
    <source>
        <strain evidence="15">Malawi29</strain>
    </source>
</reference>
<evidence type="ECO:0000256" key="1">
    <source>
        <dbReference type="ARBA" id="ARBA00004239"/>
    </source>
</evidence>
<dbReference type="HOGENOM" id="CLU_006842_7_0_1"/>
<evidence type="ECO:0000256" key="12">
    <source>
        <dbReference type="RuleBase" id="RU363034"/>
    </source>
</evidence>
<sequence length="255" mass="27503">MFSKCFHLLLAVHLLISPVVPDLLEPSERIIGGSSMDITDVPWQVSLQYYGEHFCGGSIYSKTIIITAAHCIKEGERSIRAGSSLHDSGGVVVGVEAYIIHPQFDKHNMKNDVAVLKLSSPLSFSDSIQTIPLAETDPPTSSSALATGWGRGNFLIRPRQLQGVEILIRPLIVCKLKYGNGVFNEDICAGRMGKGGCYGDSGGPLVFNGQLVGITSRTGNIICLGSSLYASVARYRNWILSAIDVLHFQAPVTNV</sequence>
<dbReference type="InterPro" id="IPR018114">
    <property type="entry name" value="TRYPSIN_HIS"/>
</dbReference>
<keyword evidence="9" id="KW-1015">Disulfide bond</keyword>
<evidence type="ECO:0000259" key="14">
    <source>
        <dbReference type="PROSITE" id="PS50240"/>
    </source>
</evidence>
<keyword evidence="8" id="KW-0865">Zymogen</keyword>
<evidence type="ECO:0000256" key="2">
    <source>
        <dbReference type="ARBA" id="ARBA00007664"/>
    </source>
</evidence>
<dbReference type="EC" id="3.4.21.4" evidence="11"/>
<dbReference type="PANTHER" id="PTHR24276:SF91">
    <property type="entry name" value="AT26814P-RELATED"/>
    <property type="match status" value="1"/>
</dbReference>
<dbReference type="CDD" id="cd00190">
    <property type="entry name" value="Tryp_SPc"/>
    <property type="match status" value="1"/>
</dbReference>
<evidence type="ECO:0000256" key="5">
    <source>
        <dbReference type="ARBA" id="ARBA00022729"/>
    </source>
</evidence>
<dbReference type="PANTHER" id="PTHR24276">
    <property type="entry name" value="POLYSERASE-RELATED"/>
    <property type="match status" value="1"/>
</dbReference>
<feature type="signal peptide" evidence="13">
    <location>
        <begin position="1"/>
        <end position="21"/>
    </location>
</feature>
<evidence type="ECO:0000256" key="7">
    <source>
        <dbReference type="ARBA" id="ARBA00022825"/>
    </source>
</evidence>
<protein>
    <recommendedName>
        <fullName evidence="11">trypsin</fullName>
        <ecNumber evidence="11">3.4.21.4</ecNumber>
    </recommendedName>
</protein>
<dbReference type="InterPro" id="IPR050430">
    <property type="entry name" value="Peptidase_S1"/>
</dbReference>
<dbReference type="FunFam" id="2.40.10.10:FF:000177">
    <property type="entry name" value="Serine protease"/>
    <property type="match status" value="1"/>
</dbReference>
<feature type="chain" id="PRO_5002705380" description="trypsin" evidence="13">
    <location>
        <begin position="22"/>
        <end position="255"/>
    </location>
</feature>
<dbReference type="PROSITE" id="PS00134">
    <property type="entry name" value="TRYPSIN_HIS"/>
    <property type="match status" value="1"/>
</dbReference>
<evidence type="ECO:0000313" key="15">
    <source>
        <dbReference type="EMBL" id="CAO78759.1"/>
    </source>
</evidence>
<organism evidence="15">
    <name type="scientific">Drosophila melanogaster</name>
    <name type="common">Fruit fly</name>
    <dbReference type="NCBI Taxonomy" id="7227"/>
    <lineage>
        <taxon>Eukaryota</taxon>
        <taxon>Metazoa</taxon>
        <taxon>Ecdysozoa</taxon>
        <taxon>Arthropoda</taxon>
        <taxon>Hexapoda</taxon>
        <taxon>Insecta</taxon>
        <taxon>Pterygota</taxon>
        <taxon>Neoptera</taxon>
        <taxon>Endopterygota</taxon>
        <taxon>Diptera</taxon>
        <taxon>Brachycera</taxon>
        <taxon>Muscomorpha</taxon>
        <taxon>Ephydroidea</taxon>
        <taxon>Drosophilidae</taxon>
        <taxon>Drosophila</taxon>
        <taxon>Sophophora</taxon>
    </lineage>
</organism>
<dbReference type="SMART" id="SM00020">
    <property type="entry name" value="Tryp_SPc"/>
    <property type="match status" value="1"/>
</dbReference>
<dbReference type="VEuPathDB" id="VectorBase:FBgn0031406"/>
<keyword evidence="4 12" id="KW-0645">Protease</keyword>
<dbReference type="GO" id="GO:0004252">
    <property type="term" value="F:serine-type endopeptidase activity"/>
    <property type="evidence" value="ECO:0007669"/>
    <property type="project" value="UniProtKB-EC"/>
</dbReference>
<dbReference type="EMBL" id="AM765858">
    <property type="protein sequence ID" value="CAO78759.1"/>
    <property type="molecule type" value="Genomic_DNA"/>
</dbReference>
<keyword evidence="6 12" id="KW-0378">Hydrolase</keyword>
<evidence type="ECO:0000256" key="11">
    <source>
        <dbReference type="ARBA" id="ARBA00038868"/>
    </source>
</evidence>
<feature type="domain" description="Peptidase S1" evidence="14">
    <location>
        <begin position="30"/>
        <end position="244"/>
    </location>
</feature>